<dbReference type="Proteomes" id="UP001595923">
    <property type="component" value="Unassembled WGS sequence"/>
</dbReference>
<accession>A0ABV9DQ79</accession>
<evidence type="ECO:0000256" key="1">
    <source>
        <dbReference type="SAM" id="MobiDB-lite"/>
    </source>
</evidence>
<organism evidence="3 4">
    <name type="scientific">Nocardiopsis mangrovi</name>
    <dbReference type="NCBI Taxonomy" id="1179818"/>
    <lineage>
        <taxon>Bacteria</taxon>
        <taxon>Bacillati</taxon>
        <taxon>Actinomycetota</taxon>
        <taxon>Actinomycetes</taxon>
        <taxon>Streptosporangiales</taxon>
        <taxon>Nocardiopsidaceae</taxon>
        <taxon>Nocardiopsis</taxon>
    </lineage>
</organism>
<feature type="transmembrane region" description="Helical" evidence="2">
    <location>
        <begin position="73"/>
        <end position="91"/>
    </location>
</feature>
<keyword evidence="4" id="KW-1185">Reference proteome</keyword>
<comment type="caution">
    <text evidence="3">The sequence shown here is derived from an EMBL/GenBank/DDBJ whole genome shotgun (WGS) entry which is preliminary data.</text>
</comment>
<feature type="transmembrane region" description="Helical" evidence="2">
    <location>
        <begin position="111"/>
        <end position="130"/>
    </location>
</feature>
<dbReference type="EMBL" id="JBHSFQ010000001">
    <property type="protein sequence ID" value="MFC4560607.1"/>
    <property type="molecule type" value="Genomic_DNA"/>
</dbReference>
<keyword evidence="2" id="KW-1133">Transmembrane helix</keyword>
<feature type="compositionally biased region" description="Basic and acidic residues" evidence="1">
    <location>
        <begin position="214"/>
        <end position="225"/>
    </location>
</feature>
<sequence length="225" mass="23532">MSNGSRHVIGFLLGIAAAPVVGLGLAWAPHWPPVYGIGVEDIPRVPDPVAPLIALGVLAVVIGFLTGSRLSPLAAAVPGLALVALGVLDATPWPVPVVPGYLDPPGAGTPWFPWEPLFILVGGLLFASALPPSRWRARYRPGPAAEEDDAAYSPAHRFDDDPPAAARQGPAHGAPDTPAEGTPIRAWNADTGPGRPAGEPPWTEPRHRRLPTQRRGDGAPGRREP</sequence>
<feature type="transmembrane region" description="Helical" evidence="2">
    <location>
        <begin position="48"/>
        <end position="66"/>
    </location>
</feature>
<evidence type="ECO:0000313" key="4">
    <source>
        <dbReference type="Proteomes" id="UP001595923"/>
    </source>
</evidence>
<gene>
    <name evidence="3" type="ORF">ACFO4E_01925</name>
</gene>
<dbReference type="RefSeq" id="WP_378570858.1">
    <property type="nucleotide sequence ID" value="NZ_JBHSFQ010000001.1"/>
</dbReference>
<protein>
    <submittedName>
        <fullName evidence="3">Uncharacterized protein</fullName>
    </submittedName>
</protein>
<reference evidence="4" key="1">
    <citation type="journal article" date="2019" name="Int. J. Syst. Evol. Microbiol.">
        <title>The Global Catalogue of Microorganisms (GCM) 10K type strain sequencing project: providing services to taxonomists for standard genome sequencing and annotation.</title>
        <authorList>
            <consortium name="The Broad Institute Genomics Platform"/>
            <consortium name="The Broad Institute Genome Sequencing Center for Infectious Disease"/>
            <person name="Wu L."/>
            <person name="Ma J."/>
        </authorList>
    </citation>
    <scope>NUCLEOTIDE SEQUENCE [LARGE SCALE GENOMIC DNA]</scope>
    <source>
        <strain evidence="4">XZYJ18</strain>
    </source>
</reference>
<keyword evidence="2" id="KW-0812">Transmembrane</keyword>
<feature type="region of interest" description="Disordered" evidence="1">
    <location>
        <begin position="145"/>
        <end position="225"/>
    </location>
</feature>
<evidence type="ECO:0000313" key="3">
    <source>
        <dbReference type="EMBL" id="MFC4560607.1"/>
    </source>
</evidence>
<proteinExistence type="predicted"/>
<feature type="transmembrane region" description="Helical" evidence="2">
    <location>
        <begin position="7"/>
        <end position="28"/>
    </location>
</feature>
<name>A0ABV9DQ79_9ACTN</name>
<evidence type="ECO:0000256" key="2">
    <source>
        <dbReference type="SAM" id="Phobius"/>
    </source>
</evidence>
<keyword evidence="2" id="KW-0472">Membrane</keyword>